<dbReference type="Proteomes" id="UP000800035">
    <property type="component" value="Unassembled WGS sequence"/>
</dbReference>
<evidence type="ECO:0000313" key="2">
    <source>
        <dbReference type="Proteomes" id="UP000800035"/>
    </source>
</evidence>
<gene>
    <name evidence="1" type="ORF">CC80DRAFT_554923</name>
</gene>
<proteinExistence type="predicted"/>
<keyword evidence="2" id="KW-1185">Reference proteome</keyword>
<name>A0A6A5TLM0_9PLEO</name>
<accession>A0A6A5TLM0</accession>
<organism evidence="1 2">
    <name type="scientific">Byssothecium circinans</name>
    <dbReference type="NCBI Taxonomy" id="147558"/>
    <lineage>
        <taxon>Eukaryota</taxon>
        <taxon>Fungi</taxon>
        <taxon>Dikarya</taxon>
        <taxon>Ascomycota</taxon>
        <taxon>Pezizomycotina</taxon>
        <taxon>Dothideomycetes</taxon>
        <taxon>Pleosporomycetidae</taxon>
        <taxon>Pleosporales</taxon>
        <taxon>Massarineae</taxon>
        <taxon>Massarinaceae</taxon>
        <taxon>Byssothecium</taxon>
    </lineage>
</organism>
<dbReference type="EMBL" id="ML977031">
    <property type="protein sequence ID" value="KAF1949847.1"/>
    <property type="molecule type" value="Genomic_DNA"/>
</dbReference>
<evidence type="ECO:0000313" key="1">
    <source>
        <dbReference type="EMBL" id="KAF1949847.1"/>
    </source>
</evidence>
<sequence>MAGLEWTLPVAFLRGQASRLPLWYLVSNDRDEVPNRQDPRNLHALARMSHMDEEKQLVTLLASFSPAQVVRSEVLQQAFQNFLGRGTQDECQQLLPSTYHLLIPRAPKTVDEVAKYF</sequence>
<protein>
    <submittedName>
        <fullName evidence="1">Uncharacterized protein</fullName>
    </submittedName>
</protein>
<reference evidence="1" key="1">
    <citation type="journal article" date="2020" name="Stud. Mycol.">
        <title>101 Dothideomycetes genomes: a test case for predicting lifestyles and emergence of pathogens.</title>
        <authorList>
            <person name="Haridas S."/>
            <person name="Albert R."/>
            <person name="Binder M."/>
            <person name="Bloem J."/>
            <person name="Labutti K."/>
            <person name="Salamov A."/>
            <person name="Andreopoulos B."/>
            <person name="Baker S."/>
            <person name="Barry K."/>
            <person name="Bills G."/>
            <person name="Bluhm B."/>
            <person name="Cannon C."/>
            <person name="Castanera R."/>
            <person name="Culley D."/>
            <person name="Daum C."/>
            <person name="Ezra D."/>
            <person name="Gonzalez J."/>
            <person name="Henrissat B."/>
            <person name="Kuo A."/>
            <person name="Liang C."/>
            <person name="Lipzen A."/>
            <person name="Lutzoni F."/>
            <person name="Magnuson J."/>
            <person name="Mondo S."/>
            <person name="Nolan M."/>
            <person name="Ohm R."/>
            <person name="Pangilinan J."/>
            <person name="Park H.-J."/>
            <person name="Ramirez L."/>
            <person name="Alfaro M."/>
            <person name="Sun H."/>
            <person name="Tritt A."/>
            <person name="Yoshinaga Y."/>
            <person name="Zwiers L.-H."/>
            <person name="Turgeon B."/>
            <person name="Goodwin S."/>
            <person name="Spatafora J."/>
            <person name="Crous P."/>
            <person name="Grigoriev I."/>
        </authorList>
    </citation>
    <scope>NUCLEOTIDE SEQUENCE</scope>
    <source>
        <strain evidence="1">CBS 675.92</strain>
    </source>
</reference>
<dbReference type="AlphaFoldDB" id="A0A6A5TLM0"/>